<gene>
    <name evidence="2" type="ORF">AN1_LOCUS10586</name>
</gene>
<dbReference type="AlphaFoldDB" id="A0A654FBC7"/>
<sequence length="93" mass="10149">MAINMKSLIAFLFTVLVIVSSVHCRMTTASTPGYGIKQEDRLCIQGQEGTKLCSSGTSRDCLNFCLIRGYAGGSCYAYTLDQCCCRIPPPKLK</sequence>
<keyword evidence="1" id="KW-0732">Signal</keyword>
<feature type="chain" id="PRO_5025009150" evidence="1">
    <location>
        <begin position="25"/>
        <end position="93"/>
    </location>
</feature>
<accession>A0A654FBC7</accession>
<evidence type="ECO:0000313" key="3">
    <source>
        <dbReference type="Proteomes" id="UP000426265"/>
    </source>
</evidence>
<organism evidence="2 3">
    <name type="scientific">Arabidopsis thaliana</name>
    <name type="common">Mouse-ear cress</name>
    <dbReference type="NCBI Taxonomy" id="3702"/>
    <lineage>
        <taxon>Eukaryota</taxon>
        <taxon>Viridiplantae</taxon>
        <taxon>Streptophyta</taxon>
        <taxon>Embryophyta</taxon>
        <taxon>Tracheophyta</taxon>
        <taxon>Spermatophyta</taxon>
        <taxon>Magnoliopsida</taxon>
        <taxon>eudicotyledons</taxon>
        <taxon>Gunneridae</taxon>
        <taxon>Pentapetalae</taxon>
        <taxon>rosids</taxon>
        <taxon>malvids</taxon>
        <taxon>Brassicales</taxon>
        <taxon>Brassicaceae</taxon>
        <taxon>Camelineae</taxon>
        <taxon>Arabidopsis</taxon>
    </lineage>
</organism>
<evidence type="ECO:0000313" key="2">
    <source>
        <dbReference type="EMBL" id="VYS55131.1"/>
    </source>
</evidence>
<dbReference type="EMBL" id="CACRSJ010000105">
    <property type="protein sequence ID" value="VYS55131.1"/>
    <property type="molecule type" value="Genomic_DNA"/>
</dbReference>
<protein>
    <submittedName>
        <fullName evidence="2">Uncharacterized protein</fullName>
    </submittedName>
</protein>
<evidence type="ECO:0000256" key="1">
    <source>
        <dbReference type="SAM" id="SignalP"/>
    </source>
</evidence>
<dbReference type="ExpressionAtlas" id="A0A654FBC7">
    <property type="expression patterns" value="baseline"/>
</dbReference>
<proteinExistence type="predicted"/>
<name>A0A654FBC7_ARATH</name>
<reference evidence="2 3" key="1">
    <citation type="submission" date="2019-11" db="EMBL/GenBank/DDBJ databases">
        <authorList>
            <person name="Jiao W.-B."/>
            <person name="Schneeberger K."/>
        </authorList>
    </citation>
    <scope>NUCLEOTIDE SEQUENCE [LARGE SCALE GENOMIC DNA]</scope>
    <source>
        <strain evidence="3">cv. An-1</strain>
    </source>
</reference>
<dbReference type="Proteomes" id="UP000426265">
    <property type="component" value="Unassembled WGS sequence"/>
</dbReference>
<feature type="signal peptide" evidence="1">
    <location>
        <begin position="1"/>
        <end position="24"/>
    </location>
</feature>